<dbReference type="Proteomes" id="UP000437065">
    <property type="component" value="Unassembled WGS sequence"/>
</dbReference>
<dbReference type="EMBL" id="WUUS01000017">
    <property type="protein sequence ID" value="MXR43317.1"/>
    <property type="molecule type" value="Genomic_DNA"/>
</dbReference>
<name>A0A6B0SXM7_9EURY</name>
<dbReference type="AlphaFoldDB" id="A0A6B0SXM7"/>
<keyword evidence="3" id="KW-1185">Reference proteome</keyword>
<feature type="transmembrane region" description="Helical" evidence="1">
    <location>
        <begin position="91"/>
        <end position="112"/>
    </location>
</feature>
<evidence type="ECO:0008006" key="4">
    <source>
        <dbReference type="Google" id="ProtNLM"/>
    </source>
</evidence>
<keyword evidence="1" id="KW-0812">Transmembrane</keyword>
<organism evidence="2 3">
    <name type="scientific">Halobaculum saliterrae</name>
    <dbReference type="NCBI Taxonomy" id="2073113"/>
    <lineage>
        <taxon>Archaea</taxon>
        <taxon>Methanobacteriati</taxon>
        <taxon>Methanobacteriota</taxon>
        <taxon>Stenosarchaea group</taxon>
        <taxon>Halobacteria</taxon>
        <taxon>Halobacteriales</taxon>
        <taxon>Haloferacaceae</taxon>
        <taxon>Halobaculum</taxon>
    </lineage>
</organism>
<sequence>MSRGLLDSARASPLVAAGGAVALVTLLSATAGVISVLGPGTAPDPGGRRLGTAILATVAGVALLWLLFVARATLGVVDYADTGERPTGSRAAIAAVEGALALAMLVLTTAVVSLSRGSDAGDEVLAFGLYGVAAVGLVLALASLARSAVELLGRGEAG</sequence>
<dbReference type="RefSeq" id="WP_159671302.1">
    <property type="nucleotide sequence ID" value="NZ_WUUS01000017.1"/>
</dbReference>
<protein>
    <recommendedName>
        <fullName evidence="4">DUF2975 domain-containing protein</fullName>
    </recommendedName>
</protein>
<feature type="transmembrane region" description="Helical" evidence="1">
    <location>
        <begin position="12"/>
        <end position="38"/>
    </location>
</feature>
<evidence type="ECO:0000313" key="2">
    <source>
        <dbReference type="EMBL" id="MXR43317.1"/>
    </source>
</evidence>
<reference evidence="2 3" key="1">
    <citation type="submission" date="2019-12" db="EMBL/GenBank/DDBJ databases">
        <title>Isolation and characterization of three novel carbon monoxide-oxidizing members of Halobacteria from salione crusts and soils.</title>
        <authorList>
            <person name="Myers M.R."/>
            <person name="King G.M."/>
        </authorList>
    </citation>
    <scope>NUCLEOTIDE SEQUENCE [LARGE SCALE GENOMIC DNA]</scope>
    <source>
        <strain evidence="2 3">WSA2</strain>
    </source>
</reference>
<evidence type="ECO:0000256" key="1">
    <source>
        <dbReference type="SAM" id="Phobius"/>
    </source>
</evidence>
<keyword evidence="1" id="KW-1133">Transmembrane helix</keyword>
<feature type="transmembrane region" description="Helical" evidence="1">
    <location>
        <begin position="124"/>
        <end position="145"/>
    </location>
</feature>
<evidence type="ECO:0000313" key="3">
    <source>
        <dbReference type="Proteomes" id="UP000437065"/>
    </source>
</evidence>
<proteinExistence type="predicted"/>
<gene>
    <name evidence="2" type="ORF">GRX01_18505</name>
</gene>
<feature type="transmembrane region" description="Helical" evidence="1">
    <location>
        <begin position="50"/>
        <end position="70"/>
    </location>
</feature>
<keyword evidence="1" id="KW-0472">Membrane</keyword>
<accession>A0A6B0SXM7</accession>
<comment type="caution">
    <text evidence="2">The sequence shown here is derived from an EMBL/GenBank/DDBJ whole genome shotgun (WGS) entry which is preliminary data.</text>
</comment>